<accession>A0A4U5M5G4</accession>
<dbReference type="EMBL" id="AZBU02000009">
    <property type="protein sequence ID" value="TKR64101.1"/>
    <property type="molecule type" value="Genomic_DNA"/>
</dbReference>
<comment type="caution">
    <text evidence="1">The sequence shown here is derived from an EMBL/GenBank/DDBJ whole genome shotgun (WGS) entry which is preliminary data.</text>
</comment>
<organism evidence="1 2">
    <name type="scientific">Steinernema carpocapsae</name>
    <name type="common">Entomopathogenic nematode</name>
    <dbReference type="NCBI Taxonomy" id="34508"/>
    <lineage>
        <taxon>Eukaryota</taxon>
        <taxon>Metazoa</taxon>
        <taxon>Ecdysozoa</taxon>
        <taxon>Nematoda</taxon>
        <taxon>Chromadorea</taxon>
        <taxon>Rhabditida</taxon>
        <taxon>Tylenchina</taxon>
        <taxon>Panagrolaimomorpha</taxon>
        <taxon>Strongyloidoidea</taxon>
        <taxon>Steinernematidae</taxon>
        <taxon>Steinernema</taxon>
    </lineage>
</organism>
<gene>
    <name evidence="1" type="ORF">L596_024691</name>
</gene>
<sequence length="144" mass="16308">MVMSMKIDVNGMKWLHQCKGYQSQISESVLSFTLVYLGRDRLTASKNVFHPFVLKCMIKKWSTTLAPKSLVLQTPTCEATKPRKASHYRTCLLYDTIMDGYDIPARLVSTRHICRPGGFGAQIQFSLRRRTCSSASVSREAAQK</sequence>
<protein>
    <submittedName>
        <fullName evidence="1">Uncharacterized protein</fullName>
    </submittedName>
</protein>
<proteinExistence type="predicted"/>
<keyword evidence="2" id="KW-1185">Reference proteome</keyword>
<name>A0A4U5M5G4_STECR</name>
<dbReference type="Proteomes" id="UP000298663">
    <property type="component" value="Unassembled WGS sequence"/>
</dbReference>
<reference evidence="1 2" key="1">
    <citation type="journal article" date="2015" name="Genome Biol.">
        <title>Comparative genomics of Steinernema reveals deeply conserved gene regulatory networks.</title>
        <authorList>
            <person name="Dillman A.R."/>
            <person name="Macchietto M."/>
            <person name="Porter C.F."/>
            <person name="Rogers A."/>
            <person name="Williams B."/>
            <person name="Antoshechkin I."/>
            <person name="Lee M.M."/>
            <person name="Goodwin Z."/>
            <person name="Lu X."/>
            <person name="Lewis E.E."/>
            <person name="Goodrich-Blair H."/>
            <person name="Stock S.P."/>
            <person name="Adams B.J."/>
            <person name="Sternberg P.W."/>
            <person name="Mortazavi A."/>
        </authorList>
    </citation>
    <scope>NUCLEOTIDE SEQUENCE [LARGE SCALE GENOMIC DNA]</scope>
    <source>
        <strain evidence="1 2">ALL</strain>
    </source>
</reference>
<dbReference type="AlphaFoldDB" id="A0A4U5M5G4"/>
<evidence type="ECO:0000313" key="2">
    <source>
        <dbReference type="Proteomes" id="UP000298663"/>
    </source>
</evidence>
<evidence type="ECO:0000313" key="1">
    <source>
        <dbReference type="EMBL" id="TKR64101.1"/>
    </source>
</evidence>
<reference evidence="1 2" key="2">
    <citation type="journal article" date="2019" name="G3 (Bethesda)">
        <title>Hybrid Assembly of the Genome of the Entomopathogenic Nematode Steinernema carpocapsae Identifies the X-Chromosome.</title>
        <authorList>
            <person name="Serra L."/>
            <person name="Macchietto M."/>
            <person name="Macias-Munoz A."/>
            <person name="McGill C.J."/>
            <person name="Rodriguez I.M."/>
            <person name="Rodriguez B."/>
            <person name="Murad R."/>
            <person name="Mortazavi A."/>
        </authorList>
    </citation>
    <scope>NUCLEOTIDE SEQUENCE [LARGE SCALE GENOMIC DNA]</scope>
    <source>
        <strain evidence="1 2">ALL</strain>
    </source>
</reference>